<dbReference type="InterPro" id="IPR020568">
    <property type="entry name" value="Ribosomal_Su5_D2-typ_SF"/>
</dbReference>
<evidence type="ECO:0000256" key="1">
    <source>
        <dbReference type="ARBA" id="ARBA00007665"/>
    </source>
</evidence>
<dbReference type="SUPFAM" id="SSF54211">
    <property type="entry name" value="Ribosomal protein S5 domain 2-like"/>
    <property type="match status" value="1"/>
</dbReference>
<evidence type="ECO:0000313" key="5">
    <source>
        <dbReference type="Proteomes" id="UP000886887"/>
    </source>
</evidence>
<dbReference type="PANTHER" id="PTHR16301:SF20">
    <property type="entry name" value="IMPACT FAMILY MEMBER YIGZ"/>
    <property type="match status" value="1"/>
</dbReference>
<proteinExistence type="inferred from homology"/>
<dbReference type="SUPFAM" id="SSF54980">
    <property type="entry name" value="EF-G C-terminal domain-like"/>
    <property type="match status" value="1"/>
</dbReference>
<dbReference type="GO" id="GO:0006446">
    <property type="term" value="P:regulation of translational initiation"/>
    <property type="evidence" value="ECO:0007669"/>
    <property type="project" value="TreeGrafter"/>
</dbReference>
<organism evidence="4 5">
    <name type="scientific">Candidatus Onthenecus intestinigallinarum</name>
    <dbReference type="NCBI Taxonomy" id="2840875"/>
    <lineage>
        <taxon>Bacteria</taxon>
        <taxon>Bacillati</taxon>
        <taxon>Bacillota</taxon>
        <taxon>Clostridia</taxon>
        <taxon>Eubacteriales</taxon>
        <taxon>Candidatus Onthenecus</taxon>
    </lineage>
</organism>
<dbReference type="InterPro" id="IPR023582">
    <property type="entry name" value="Impact"/>
</dbReference>
<dbReference type="InterPro" id="IPR020569">
    <property type="entry name" value="UPF0029_Impact_CS"/>
</dbReference>
<dbReference type="PROSITE" id="PS00910">
    <property type="entry name" value="UPF0029"/>
    <property type="match status" value="1"/>
</dbReference>
<reference evidence="4" key="2">
    <citation type="journal article" date="2021" name="PeerJ">
        <title>Extensive microbial diversity within the chicken gut microbiome revealed by metagenomics and culture.</title>
        <authorList>
            <person name="Gilroy R."/>
            <person name="Ravi A."/>
            <person name="Getino M."/>
            <person name="Pursley I."/>
            <person name="Horton D.L."/>
            <person name="Alikhan N.F."/>
            <person name="Baker D."/>
            <person name="Gharbi K."/>
            <person name="Hall N."/>
            <person name="Watson M."/>
            <person name="Adriaenssens E.M."/>
            <person name="Foster-Nyarko E."/>
            <person name="Jarju S."/>
            <person name="Secka A."/>
            <person name="Antonio M."/>
            <person name="Oren A."/>
            <person name="Chaudhuri R.R."/>
            <person name="La Ragione R."/>
            <person name="Hildebrand F."/>
            <person name="Pallen M.J."/>
        </authorList>
    </citation>
    <scope>NUCLEOTIDE SEQUENCE</scope>
    <source>
        <strain evidence="4">ChiSxjej2B14-6234</strain>
    </source>
</reference>
<dbReference type="AlphaFoldDB" id="A0A9D0ZA85"/>
<dbReference type="Proteomes" id="UP000886887">
    <property type="component" value="Unassembled WGS sequence"/>
</dbReference>
<dbReference type="EMBL" id="DVFJ01000020">
    <property type="protein sequence ID" value="HIQ71843.1"/>
    <property type="molecule type" value="Genomic_DNA"/>
</dbReference>
<dbReference type="InterPro" id="IPR015269">
    <property type="entry name" value="UPF0029_Impact_C"/>
</dbReference>
<dbReference type="InterPro" id="IPR001498">
    <property type="entry name" value="Impact_N"/>
</dbReference>
<comment type="similarity">
    <text evidence="1">Belongs to the IMPACT family.</text>
</comment>
<feature type="domain" description="UPF0029" evidence="3">
    <location>
        <begin position="141"/>
        <end position="196"/>
    </location>
</feature>
<evidence type="ECO:0000313" key="4">
    <source>
        <dbReference type="EMBL" id="HIQ71843.1"/>
    </source>
</evidence>
<dbReference type="PANTHER" id="PTHR16301">
    <property type="entry name" value="IMPACT-RELATED"/>
    <property type="match status" value="1"/>
</dbReference>
<dbReference type="InterPro" id="IPR035647">
    <property type="entry name" value="EFG_III/V"/>
</dbReference>
<dbReference type="GO" id="GO:0005737">
    <property type="term" value="C:cytoplasm"/>
    <property type="evidence" value="ECO:0007669"/>
    <property type="project" value="TreeGrafter"/>
</dbReference>
<name>A0A9D0ZA85_9FIRM</name>
<comment type="caution">
    <text evidence="4">The sequence shown here is derived from an EMBL/GenBank/DDBJ whole genome shotgun (WGS) entry which is preliminary data.</text>
</comment>
<evidence type="ECO:0000259" key="3">
    <source>
        <dbReference type="Pfam" id="PF09186"/>
    </source>
</evidence>
<evidence type="ECO:0000259" key="2">
    <source>
        <dbReference type="Pfam" id="PF01205"/>
    </source>
</evidence>
<dbReference type="InterPro" id="IPR036956">
    <property type="entry name" value="Impact_N_sf"/>
</dbReference>
<reference evidence="4" key="1">
    <citation type="submission" date="2020-10" db="EMBL/GenBank/DDBJ databases">
        <authorList>
            <person name="Gilroy R."/>
        </authorList>
    </citation>
    <scope>NUCLEOTIDE SEQUENCE</scope>
    <source>
        <strain evidence="4">ChiSxjej2B14-6234</strain>
    </source>
</reference>
<accession>A0A9D0ZA85</accession>
<protein>
    <submittedName>
        <fullName evidence="4">YigZ family protein</fullName>
    </submittedName>
</protein>
<dbReference type="Pfam" id="PF09186">
    <property type="entry name" value="DUF1949"/>
    <property type="match status" value="1"/>
</dbReference>
<gene>
    <name evidence="4" type="ORF">IAB73_06535</name>
</gene>
<sequence length="215" mass="23944">METLSYKTLRAPGEREFIINKSRFIGQGAPCQTEEEALAFLAQVRARHKDANHNCYAYIIGRNMGIMRYSDDGEPGGTAGLPIIEVMKARGVVDCAVVVTRYFGGVLLGAGGLTRAYARGSKEALDAAGVAVMEMSCRHLVEVDYATWQRLSYFLSSAPCRLEDTAFTDRVMTALWVRRRDEAQLLADITRVCDGRVETLPDGERYFPWDDETTD</sequence>
<dbReference type="Gene3D" id="3.30.230.30">
    <property type="entry name" value="Impact, N-terminal domain"/>
    <property type="match status" value="1"/>
</dbReference>
<dbReference type="Pfam" id="PF01205">
    <property type="entry name" value="Impact_N"/>
    <property type="match status" value="1"/>
</dbReference>
<feature type="domain" description="Impact N-terminal" evidence="2">
    <location>
        <begin position="21"/>
        <end position="125"/>
    </location>
</feature>